<feature type="domain" description="Methyl-accepting transducer" evidence="3">
    <location>
        <begin position="388"/>
        <end position="628"/>
    </location>
</feature>
<name>A0A1J5U3I8_9ZZZZ</name>
<gene>
    <name evidence="4" type="primary">tsr_1</name>
    <name evidence="4" type="ORF">GALL_12200</name>
</gene>
<feature type="transmembrane region" description="Helical" evidence="2">
    <location>
        <begin position="34"/>
        <end position="54"/>
    </location>
</feature>
<evidence type="ECO:0000259" key="3">
    <source>
        <dbReference type="PROSITE" id="PS50111"/>
    </source>
</evidence>
<evidence type="ECO:0000256" key="1">
    <source>
        <dbReference type="ARBA" id="ARBA00022500"/>
    </source>
</evidence>
<keyword evidence="2" id="KW-1133">Transmembrane helix</keyword>
<dbReference type="GO" id="GO:0007165">
    <property type="term" value="P:signal transduction"/>
    <property type="evidence" value="ECO:0007669"/>
    <property type="project" value="InterPro"/>
</dbReference>
<dbReference type="PANTHER" id="PTHR43531:SF11">
    <property type="entry name" value="METHYL-ACCEPTING CHEMOTAXIS PROTEIN 3"/>
    <property type="match status" value="1"/>
</dbReference>
<protein>
    <submittedName>
        <fullName evidence="4">Methyl-accepting chemotaxis protein I</fullName>
    </submittedName>
</protein>
<dbReference type="Gene3D" id="1.10.287.950">
    <property type="entry name" value="Methyl-accepting chemotaxis protein"/>
    <property type="match status" value="1"/>
</dbReference>
<accession>A0A1J5U3I8</accession>
<dbReference type="PROSITE" id="PS50111">
    <property type="entry name" value="CHEMOTAXIS_TRANSDUC_2"/>
    <property type="match status" value="1"/>
</dbReference>
<dbReference type="GO" id="GO:0016020">
    <property type="term" value="C:membrane"/>
    <property type="evidence" value="ECO:0007669"/>
    <property type="project" value="InterPro"/>
</dbReference>
<evidence type="ECO:0000256" key="2">
    <source>
        <dbReference type="SAM" id="Phobius"/>
    </source>
</evidence>
<dbReference type="EMBL" id="MLJW01000002">
    <property type="protein sequence ID" value="OIR18878.1"/>
    <property type="molecule type" value="Genomic_DNA"/>
</dbReference>
<dbReference type="GO" id="GO:0006935">
    <property type="term" value="P:chemotaxis"/>
    <property type="evidence" value="ECO:0007669"/>
    <property type="project" value="UniProtKB-KW"/>
</dbReference>
<dbReference type="SUPFAM" id="SSF58104">
    <property type="entry name" value="Methyl-accepting chemotaxis protein (MCP) signaling domain"/>
    <property type="match status" value="1"/>
</dbReference>
<sequence length="670" mass="72647">MGPILQSSLRTTPNATRAFRSALSPNPMNLERKLILLALVPLVFALIPAGILFVRADRTVREMDHLTTLSALVWRMADVEQCADVEGSNWWQFSTDHAKDPDDVKQKYRADQDKARQATDAAWAAYDQALLKVDATNLSPAFAKALQDIADRRAKLKSIRDLVYNNTEEANNNIIINYYLGLRASLTEALPLLIDQTTNTTVARKLLALTMVTEARKRSIEAGGLIYYQIQQYKRQHGLILDRNVAVNMEEPISFAQAYWKMIPSLSQGEARVRFMKLRDDPHWQAFFDAIPKFRDAVLYGQKPPSLDEDAWSENYNFMTNDVGDYITWLKDDFGRTCMGIRSEASRQRNWTGLLIVVGTLGVFWLSKRLARSIAKPLGDTAGELVSGAATFAEEAEKLAIAATSLSDGASQQAASLEETSASLEELTATTKTNAATAAAAVESSHNATTTADAGRHLLETLRSTVVDVEKSGGAISGILKNIDEIAFQTNILALNAAIEAARAGEAGAGFAVVAEEVRSLAQRSAEAARETTELLAGGGAGAGDGRRGVVDGLTKIRTDATKVSSQFDEVVAMIAQTDSQAGQIATSSNEQARGLTVVASAVHDIDMVTQGNAVASRNVADAAALVKSKAGEMKTSALTLQKLIGTSSAPGERRQRRFRLRSLVKRTEP</sequence>
<organism evidence="4">
    <name type="scientific">mine drainage metagenome</name>
    <dbReference type="NCBI Taxonomy" id="410659"/>
    <lineage>
        <taxon>unclassified sequences</taxon>
        <taxon>metagenomes</taxon>
        <taxon>ecological metagenomes</taxon>
    </lineage>
</organism>
<dbReference type="InterPro" id="IPR051310">
    <property type="entry name" value="MCP_chemotaxis"/>
</dbReference>
<dbReference type="AlphaFoldDB" id="A0A1J5U3I8"/>
<reference evidence="4" key="1">
    <citation type="submission" date="2016-10" db="EMBL/GenBank/DDBJ databases">
        <title>Sequence of Gallionella enrichment culture.</title>
        <authorList>
            <person name="Poehlein A."/>
            <person name="Muehling M."/>
            <person name="Daniel R."/>
        </authorList>
    </citation>
    <scope>NUCLEOTIDE SEQUENCE</scope>
</reference>
<dbReference type="InterPro" id="IPR004089">
    <property type="entry name" value="MCPsignal_dom"/>
</dbReference>
<dbReference type="SMART" id="SM00283">
    <property type="entry name" value="MA"/>
    <property type="match status" value="1"/>
</dbReference>
<dbReference type="Pfam" id="PF00015">
    <property type="entry name" value="MCPsignal"/>
    <property type="match status" value="1"/>
</dbReference>
<dbReference type="PANTHER" id="PTHR43531">
    <property type="entry name" value="PROTEIN ICFG"/>
    <property type="match status" value="1"/>
</dbReference>
<keyword evidence="1" id="KW-0145">Chemotaxis</keyword>
<keyword evidence="2" id="KW-0472">Membrane</keyword>
<proteinExistence type="predicted"/>
<keyword evidence="2" id="KW-0812">Transmembrane</keyword>
<feature type="transmembrane region" description="Helical" evidence="2">
    <location>
        <begin position="351"/>
        <end position="367"/>
    </location>
</feature>
<comment type="caution">
    <text evidence="4">The sequence shown here is derived from an EMBL/GenBank/DDBJ whole genome shotgun (WGS) entry which is preliminary data.</text>
</comment>
<evidence type="ECO:0000313" key="4">
    <source>
        <dbReference type="EMBL" id="OIR18878.1"/>
    </source>
</evidence>